<sequence>MGYKHYNGPITPKTALLKIGKMIYYTYKKEFSVPKNYYFVSPKGAGPQLSKLIDKPNDFKKKLLKEWDKTCKDDITKKEQVLLEGDFKDYLESFDFSIIKDIEPQELIVQHSETRYHFYRFGGIIPSRPESFLPPDDINEHEQIYVEKLLEAYSVYHKNSINTTLELNQFDTELNHFIRQKNVFLKLKSLKLFERDILPDGINAFEELKNDVFEGIIDHA</sequence>
<evidence type="ECO:0000313" key="2">
    <source>
        <dbReference type="EMBL" id="KSU83372.1"/>
    </source>
</evidence>
<gene>
    <name evidence="2" type="ORF">AS030_12445</name>
</gene>
<reference evidence="2 3" key="1">
    <citation type="journal article" date="2014" name="Antonie Van Leeuwenhoek">
        <title>Fictibacillus enclensis sp. nov., isolated from marine sediment.</title>
        <authorList>
            <person name="Dastager S.G."/>
            <person name="Mawlankar R."/>
            <person name="Srinivasan K."/>
            <person name="Tang S.K."/>
            <person name="Lee J.C."/>
            <person name="Ramana V.V."/>
            <person name="Shouche Y.S."/>
        </authorList>
    </citation>
    <scope>NUCLEOTIDE SEQUENCE [LARGE SCALE GENOMIC DNA]</scope>
    <source>
        <strain evidence="2 3">NIO-1003</strain>
    </source>
</reference>
<dbReference type="InterPro" id="IPR046914">
    <property type="entry name" value="ABC-3C_CTD6"/>
</dbReference>
<dbReference type="Pfam" id="PF20282">
    <property type="entry name" value="CTD6"/>
    <property type="match status" value="1"/>
</dbReference>
<evidence type="ECO:0000313" key="3">
    <source>
        <dbReference type="Proteomes" id="UP000054099"/>
    </source>
</evidence>
<accession>A0A0V8J925</accession>
<feature type="domain" description="ABC-three component systems C-terminal" evidence="1">
    <location>
        <begin position="142"/>
        <end position="219"/>
    </location>
</feature>
<proteinExistence type="predicted"/>
<protein>
    <recommendedName>
        <fullName evidence="1">ABC-three component systems C-terminal domain-containing protein</fullName>
    </recommendedName>
</protein>
<dbReference type="AlphaFoldDB" id="A0A0V8J925"/>
<dbReference type="EMBL" id="LNQN01000002">
    <property type="protein sequence ID" value="KSU83372.1"/>
    <property type="molecule type" value="Genomic_DNA"/>
</dbReference>
<comment type="caution">
    <text evidence="2">The sequence shown here is derived from an EMBL/GenBank/DDBJ whole genome shotgun (WGS) entry which is preliminary data.</text>
</comment>
<evidence type="ECO:0000259" key="1">
    <source>
        <dbReference type="Pfam" id="PF20282"/>
    </source>
</evidence>
<keyword evidence="3" id="KW-1185">Reference proteome</keyword>
<dbReference type="RefSeq" id="WP_061972201.1">
    <property type="nucleotide sequence ID" value="NZ_FMAV01000002.1"/>
</dbReference>
<dbReference type="OrthoDB" id="3242664at2"/>
<name>A0A0V8J925_9BACL</name>
<dbReference type="Proteomes" id="UP000054099">
    <property type="component" value="Unassembled WGS sequence"/>
</dbReference>
<organism evidence="2 3">
    <name type="scientific">Fictibacillus enclensis</name>
    <dbReference type="NCBI Taxonomy" id="1017270"/>
    <lineage>
        <taxon>Bacteria</taxon>
        <taxon>Bacillati</taxon>
        <taxon>Bacillota</taxon>
        <taxon>Bacilli</taxon>
        <taxon>Bacillales</taxon>
        <taxon>Fictibacillaceae</taxon>
        <taxon>Fictibacillus</taxon>
    </lineage>
</organism>